<dbReference type="PROSITE" id="PS51077">
    <property type="entry name" value="HTH_ICLR"/>
    <property type="match status" value="1"/>
</dbReference>
<evidence type="ECO:0000256" key="3">
    <source>
        <dbReference type="ARBA" id="ARBA00023163"/>
    </source>
</evidence>
<dbReference type="SMART" id="SM00346">
    <property type="entry name" value="HTH_ICLR"/>
    <property type="match status" value="1"/>
</dbReference>
<reference evidence="7" key="1">
    <citation type="journal article" date="2024" name="Int. J. Syst. Evol. Microbiol.">
        <title>Pectobacterium araliae sp. nov., a pathogen causing bacterial soft rot of Japanese angelica tree in Japan.</title>
        <authorList>
            <person name="Sawada H."/>
            <person name="Someya N."/>
            <person name="Morohoshi T."/>
            <person name="Ono M."/>
            <person name="Satou M."/>
        </authorList>
    </citation>
    <scope>NUCLEOTIDE SEQUENCE [LARGE SCALE GENOMIC DNA]</scope>
    <source>
        <strain evidence="7">MAFF 302110</strain>
    </source>
</reference>
<keyword evidence="7" id="KW-1185">Reference proteome</keyword>
<dbReference type="InterPro" id="IPR011991">
    <property type="entry name" value="ArsR-like_HTH"/>
</dbReference>
<dbReference type="Gene3D" id="3.30.450.40">
    <property type="match status" value="1"/>
</dbReference>
<dbReference type="PROSITE" id="PS51078">
    <property type="entry name" value="ICLR_ED"/>
    <property type="match status" value="1"/>
</dbReference>
<accession>A0AAN0KIC1</accession>
<dbReference type="Pfam" id="PF09339">
    <property type="entry name" value="HTH_IclR"/>
    <property type="match status" value="1"/>
</dbReference>
<dbReference type="KEGG" id="parl:PEC302110_04790"/>
<evidence type="ECO:0000313" key="6">
    <source>
        <dbReference type="EMBL" id="BES83382.1"/>
    </source>
</evidence>
<dbReference type="InterPro" id="IPR036390">
    <property type="entry name" value="WH_DNA-bd_sf"/>
</dbReference>
<dbReference type="Proteomes" id="UP001377830">
    <property type="component" value="Chromosome"/>
</dbReference>
<proteinExistence type="predicted"/>
<dbReference type="InterPro" id="IPR029016">
    <property type="entry name" value="GAF-like_dom_sf"/>
</dbReference>
<feature type="domain" description="HTH iclR-type" evidence="4">
    <location>
        <begin position="7"/>
        <end position="67"/>
    </location>
</feature>
<dbReference type="InterPro" id="IPR005471">
    <property type="entry name" value="Tscrpt_reg_IclR_N"/>
</dbReference>
<dbReference type="Pfam" id="PF01614">
    <property type="entry name" value="IclR_C"/>
    <property type="match status" value="1"/>
</dbReference>
<dbReference type="GO" id="GO:0003677">
    <property type="term" value="F:DNA binding"/>
    <property type="evidence" value="ECO:0007669"/>
    <property type="project" value="UniProtKB-KW"/>
</dbReference>
<name>A0AAN0KIC1_9GAMM</name>
<dbReference type="SUPFAM" id="SSF46785">
    <property type="entry name" value="Winged helix' DNA-binding domain"/>
    <property type="match status" value="1"/>
</dbReference>
<dbReference type="AlphaFoldDB" id="A0AAN0KIC1"/>
<dbReference type="InterPro" id="IPR036388">
    <property type="entry name" value="WH-like_DNA-bd_sf"/>
</dbReference>
<dbReference type="InterPro" id="IPR014757">
    <property type="entry name" value="Tscrpt_reg_IclR_C"/>
</dbReference>
<keyword evidence="3" id="KW-0804">Transcription</keyword>
<sequence>MKKTQGIQVISRAIKILRLLSERGTSLGELARMTDLPRSTVQRIVDTLAAENLVETGGCGVRLGWGLNELAKNAYSDVVAQLRHPLEILFEKTRETVDISTYHGREVIFLDRIVSDQAVRVVPIYDRPKPIYAMANGKAMLSLLTDEQIVSILNGQMPALTRNTVTDIPTLLKQIAEVRATGLSLDIEEHEEGICAVGIPLVIPGQSAHAISVVLPSYRFNDRLPEIKNALLMMQKACTTILQPKTVLGRDVGIRNE</sequence>
<keyword evidence="2" id="KW-0238">DNA-binding</keyword>
<dbReference type="PANTHER" id="PTHR30136">
    <property type="entry name" value="HELIX-TURN-HELIX TRANSCRIPTIONAL REGULATOR, ICLR FAMILY"/>
    <property type="match status" value="1"/>
</dbReference>
<dbReference type="GO" id="GO:0045892">
    <property type="term" value="P:negative regulation of DNA-templated transcription"/>
    <property type="evidence" value="ECO:0007669"/>
    <property type="project" value="TreeGrafter"/>
</dbReference>
<keyword evidence="1" id="KW-0805">Transcription regulation</keyword>
<dbReference type="PANTHER" id="PTHR30136:SF35">
    <property type="entry name" value="HTH-TYPE TRANSCRIPTIONAL REGULATOR RV1719"/>
    <property type="match status" value="1"/>
</dbReference>
<dbReference type="EMBL" id="AP028908">
    <property type="protein sequence ID" value="BES83382.1"/>
    <property type="molecule type" value="Genomic_DNA"/>
</dbReference>
<dbReference type="InterPro" id="IPR050707">
    <property type="entry name" value="HTH_MetabolicPath_Reg"/>
</dbReference>
<feature type="domain" description="IclR-ED" evidence="5">
    <location>
        <begin position="66"/>
        <end position="254"/>
    </location>
</feature>
<evidence type="ECO:0000313" key="7">
    <source>
        <dbReference type="Proteomes" id="UP001377830"/>
    </source>
</evidence>
<dbReference type="GO" id="GO:0003700">
    <property type="term" value="F:DNA-binding transcription factor activity"/>
    <property type="evidence" value="ECO:0007669"/>
    <property type="project" value="TreeGrafter"/>
</dbReference>
<organism evidence="6 7">
    <name type="scientific">Pectobacterium araliae</name>
    <dbReference type="NCBI Taxonomy" id="3073862"/>
    <lineage>
        <taxon>Bacteria</taxon>
        <taxon>Pseudomonadati</taxon>
        <taxon>Pseudomonadota</taxon>
        <taxon>Gammaproteobacteria</taxon>
        <taxon>Enterobacterales</taxon>
        <taxon>Pectobacteriaceae</taxon>
        <taxon>Pectobacterium</taxon>
    </lineage>
</organism>
<evidence type="ECO:0000256" key="1">
    <source>
        <dbReference type="ARBA" id="ARBA00023015"/>
    </source>
</evidence>
<evidence type="ECO:0000259" key="5">
    <source>
        <dbReference type="PROSITE" id="PS51078"/>
    </source>
</evidence>
<dbReference type="Gene3D" id="1.10.10.10">
    <property type="entry name" value="Winged helix-like DNA-binding domain superfamily/Winged helix DNA-binding domain"/>
    <property type="match status" value="1"/>
</dbReference>
<dbReference type="RefSeq" id="WP_261848945.1">
    <property type="nucleotide sequence ID" value="NZ_AP028908.1"/>
</dbReference>
<gene>
    <name evidence="6" type="ORF">PEC302110_04790</name>
</gene>
<evidence type="ECO:0000259" key="4">
    <source>
        <dbReference type="PROSITE" id="PS51077"/>
    </source>
</evidence>
<dbReference type="CDD" id="cd00090">
    <property type="entry name" value="HTH_ARSR"/>
    <property type="match status" value="1"/>
</dbReference>
<protein>
    <submittedName>
        <fullName evidence="6">IclR family transcriptional regulator</fullName>
    </submittedName>
</protein>
<evidence type="ECO:0000256" key="2">
    <source>
        <dbReference type="ARBA" id="ARBA00023125"/>
    </source>
</evidence>
<dbReference type="SUPFAM" id="SSF55781">
    <property type="entry name" value="GAF domain-like"/>
    <property type="match status" value="1"/>
</dbReference>